<feature type="chain" id="PRO_5020606235" evidence="2">
    <location>
        <begin position="27"/>
        <end position="163"/>
    </location>
</feature>
<dbReference type="OrthoDB" id="2969342at2759"/>
<dbReference type="EMBL" id="ML179262">
    <property type="protein sequence ID" value="THU92958.1"/>
    <property type="molecule type" value="Genomic_DNA"/>
</dbReference>
<feature type="region of interest" description="Disordered" evidence="1">
    <location>
        <begin position="35"/>
        <end position="54"/>
    </location>
</feature>
<accession>A0A4S8LV84</accession>
<organism evidence="3 4">
    <name type="scientific">Dendrothele bispora (strain CBS 962.96)</name>
    <dbReference type="NCBI Taxonomy" id="1314807"/>
    <lineage>
        <taxon>Eukaryota</taxon>
        <taxon>Fungi</taxon>
        <taxon>Dikarya</taxon>
        <taxon>Basidiomycota</taxon>
        <taxon>Agaricomycotina</taxon>
        <taxon>Agaricomycetes</taxon>
        <taxon>Agaricomycetidae</taxon>
        <taxon>Agaricales</taxon>
        <taxon>Agaricales incertae sedis</taxon>
        <taxon>Dendrothele</taxon>
    </lineage>
</organism>
<name>A0A4S8LV84_DENBC</name>
<sequence>MRRTHSLHVTVPQILAFLMLLLAVSGSPMPKSSSFLYPSNGTSESTTVARRFDPDDNDIQRLDQVQTRDVVTSADNYLSQSAWGPSLAATALDPMLYPHTSGDPETSKTRAGELLQEIGKQLAPLMEKDYWKRDFGGALKKSLSVVGGLIPLMFEAGVKTIKG</sequence>
<gene>
    <name evidence="3" type="ORF">K435DRAFT_840393</name>
</gene>
<keyword evidence="2" id="KW-0732">Signal</keyword>
<evidence type="ECO:0000256" key="2">
    <source>
        <dbReference type="SAM" id="SignalP"/>
    </source>
</evidence>
<evidence type="ECO:0000256" key="1">
    <source>
        <dbReference type="SAM" id="MobiDB-lite"/>
    </source>
</evidence>
<protein>
    <submittedName>
        <fullName evidence="3">Uncharacterized protein</fullName>
    </submittedName>
</protein>
<feature type="compositionally biased region" description="Polar residues" evidence="1">
    <location>
        <begin position="35"/>
        <end position="48"/>
    </location>
</feature>
<keyword evidence="4" id="KW-1185">Reference proteome</keyword>
<feature type="signal peptide" evidence="2">
    <location>
        <begin position="1"/>
        <end position="26"/>
    </location>
</feature>
<evidence type="ECO:0000313" key="4">
    <source>
        <dbReference type="Proteomes" id="UP000297245"/>
    </source>
</evidence>
<reference evidence="3 4" key="1">
    <citation type="journal article" date="2019" name="Nat. Ecol. Evol.">
        <title>Megaphylogeny resolves global patterns of mushroom evolution.</title>
        <authorList>
            <person name="Varga T."/>
            <person name="Krizsan K."/>
            <person name="Foldi C."/>
            <person name="Dima B."/>
            <person name="Sanchez-Garcia M."/>
            <person name="Sanchez-Ramirez S."/>
            <person name="Szollosi G.J."/>
            <person name="Szarkandi J.G."/>
            <person name="Papp V."/>
            <person name="Albert L."/>
            <person name="Andreopoulos W."/>
            <person name="Angelini C."/>
            <person name="Antonin V."/>
            <person name="Barry K.W."/>
            <person name="Bougher N.L."/>
            <person name="Buchanan P."/>
            <person name="Buyck B."/>
            <person name="Bense V."/>
            <person name="Catcheside P."/>
            <person name="Chovatia M."/>
            <person name="Cooper J."/>
            <person name="Damon W."/>
            <person name="Desjardin D."/>
            <person name="Finy P."/>
            <person name="Geml J."/>
            <person name="Haridas S."/>
            <person name="Hughes K."/>
            <person name="Justo A."/>
            <person name="Karasinski D."/>
            <person name="Kautmanova I."/>
            <person name="Kiss B."/>
            <person name="Kocsube S."/>
            <person name="Kotiranta H."/>
            <person name="LaButti K.M."/>
            <person name="Lechner B.E."/>
            <person name="Liimatainen K."/>
            <person name="Lipzen A."/>
            <person name="Lukacs Z."/>
            <person name="Mihaltcheva S."/>
            <person name="Morgado L.N."/>
            <person name="Niskanen T."/>
            <person name="Noordeloos M.E."/>
            <person name="Ohm R.A."/>
            <person name="Ortiz-Santana B."/>
            <person name="Ovrebo C."/>
            <person name="Racz N."/>
            <person name="Riley R."/>
            <person name="Savchenko A."/>
            <person name="Shiryaev A."/>
            <person name="Soop K."/>
            <person name="Spirin V."/>
            <person name="Szebenyi C."/>
            <person name="Tomsovsky M."/>
            <person name="Tulloss R.E."/>
            <person name="Uehling J."/>
            <person name="Grigoriev I.V."/>
            <person name="Vagvolgyi C."/>
            <person name="Papp T."/>
            <person name="Martin F.M."/>
            <person name="Miettinen O."/>
            <person name="Hibbett D.S."/>
            <person name="Nagy L.G."/>
        </authorList>
    </citation>
    <scope>NUCLEOTIDE SEQUENCE [LARGE SCALE GENOMIC DNA]</scope>
    <source>
        <strain evidence="3 4">CBS 962.96</strain>
    </source>
</reference>
<dbReference type="Proteomes" id="UP000297245">
    <property type="component" value="Unassembled WGS sequence"/>
</dbReference>
<dbReference type="AlphaFoldDB" id="A0A4S8LV84"/>
<evidence type="ECO:0000313" key="3">
    <source>
        <dbReference type="EMBL" id="THU92958.1"/>
    </source>
</evidence>
<proteinExistence type="predicted"/>